<dbReference type="EMBL" id="KZ613957">
    <property type="protein sequence ID" value="PMD33131.1"/>
    <property type="molecule type" value="Genomic_DNA"/>
</dbReference>
<evidence type="ECO:0000313" key="3">
    <source>
        <dbReference type="Proteomes" id="UP000235786"/>
    </source>
</evidence>
<dbReference type="Pfam" id="PF06985">
    <property type="entry name" value="HET"/>
    <property type="match status" value="1"/>
</dbReference>
<accession>A0A2J6R3P7</accession>
<gene>
    <name evidence="2" type="ORF">L207DRAFT_609023</name>
</gene>
<keyword evidence="3" id="KW-1185">Reference proteome</keyword>
<dbReference type="Proteomes" id="UP000235786">
    <property type="component" value="Unassembled WGS sequence"/>
</dbReference>
<dbReference type="PANTHER" id="PTHR33112:SF16">
    <property type="entry name" value="HETEROKARYON INCOMPATIBILITY DOMAIN-CONTAINING PROTEIN"/>
    <property type="match status" value="1"/>
</dbReference>
<dbReference type="AlphaFoldDB" id="A0A2J6R3P7"/>
<evidence type="ECO:0000313" key="2">
    <source>
        <dbReference type="EMBL" id="PMD33131.1"/>
    </source>
</evidence>
<sequence>MMIRGIGLRYLWIDSMYIMPTGEDNSDWGTEGGKMGDISNSMFIIAAISATDNTKGCLFGKAASQFDIHPVPLFARPVRGKRDGFSKVMGRDPSWFPMMMPRPTSWLNQVQNSPLNARAWVLQERMLCPRILHCTVQRLLLGVFGAQSNRI</sequence>
<evidence type="ECO:0000259" key="1">
    <source>
        <dbReference type="Pfam" id="PF06985"/>
    </source>
</evidence>
<dbReference type="STRING" id="1149755.A0A2J6R3P7"/>
<organism evidence="2 3">
    <name type="scientific">Hyaloscypha variabilis (strain UAMH 11265 / GT02V1 / F)</name>
    <name type="common">Meliniomyces variabilis</name>
    <dbReference type="NCBI Taxonomy" id="1149755"/>
    <lineage>
        <taxon>Eukaryota</taxon>
        <taxon>Fungi</taxon>
        <taxon>Dikarya</taxon>
        <taxon>Ascomycota</taxon>
        <taxon>Pezizomycotina</taxon>
        <taxon>Leotiomycetes</taxon>
        <taxon>Helotiales</taxon>
        <taxon>Hyaloscyphaceae</taxon>
        <taxon>Hyaloscypha</taxon>
        <taxon>Hyaloscypha variabilis</taxon>
    </lineage>
</organism>
<dbReference type="PANTHER" id="PTHR33112">
    <property type="entry name" value="DOMAIN PROTEIN, PUTATIVE-RELATED"/>
    <property type="match status" value="1"/>
</dbReference>
<feature type="domain" description="Heterokaryon incompatibility" evidence="1">
    <location>
        <begin position="3"/>
        <end position="124"/>
    </location>
</feature>
<dbReference type="InterPro" id="IPR010730">
    <property type="entry name" value="HET"/>
</dbReference>
<dbReference type="OrthoDB" id="3789824at2759"/>
<name>A0A2J6R3P7_HYAVF</name>
<reference evidence="2 3" key="1">
    <citation type="submission" date="2016-04" db="EMBL/GenBank/DDBJ databases">
        <title>A degradative enzymes factory behind the ericoid mycorrhizal symbiosis.</title>
        <authorList>
            <consortium name="DOE Joint Genome Institute"/>
            <person name="Martino E."/>
            <person name="Morin E."/>
            <person name="Grelet G."/>
            <person name="Kuo A."/>
            <person name="Kohler A."/>
            <person name="Daghino S."/>
            <person name="Barry K."/>
            <person name="Choi C."/>
            <person name="Cichocki N."/>
            <person name="Clum A."/>
            <person name="Copeland A."/>
            <person name="Hainaut M."/>
            <person name="Haridas S."/>
            <person name="Labutti K."/>
            <person name="Lindquist E."/>
            <person name="Lipzen A."/>
            <person name="Khouja H.-R."/>
            <person name="Murat C."/>
            <person name="Ohm R."/>
            <person name="Olson A."/>
            <person name="Spatafora J."/>
            <person name="Veneault-Fourrey C."/>
            <person name="Henrissat B."/>
            <person name="Grigoriev I."/>
            <person name="Martin F."/>
            <person name="Perotto S."/>
        </authorList>
    </citation>
    <scope>NUCLEOTIDE SEQUENCE [LARGE SCALE GENOMIC DNA]</scope>
    <source>
        <strain evidence="2 3">F</strain>
    </source>
</reference>
<protein>
    <recommendedName>
        <fullName evidence="1">Heterokaryon incompatibility domain-containing protein</fullName>
    </recommendedName>
</protein>
<proteinExistence type="predicted"/>